<name>A0ABN2MJB8_9PSEU</name>
<comment type="caution">
    <text evidence="4">The sequence shown here is derived from an EMBL/GenBank/DDBJ whole genome shotgun (WGS) entry which is preliminary data.</text>
</comment>
<feature type="domain" description="Ferrous iron transporter FeoA-like" evidence="3">
    <location>
        <begin position="169"/>
        <end position="245"/>
    </location>
</feature>
<proteinExistence type="predicted"/>
<dbReference type="Pfam" id="PF02742">
    <property type="entry name" value="Fe_dep_repr_C"/>
    <property type="match status" value="1"/>
</dbReference>
<gene>
    <name evidence="4" type="ORF">GCM10009836_03970</name>
</gene>
<dbReference type="Pfam" id="PF04023">
    <property type="entry name" value="FeoA"/>
    <property type="match status" value="1"/>
</dbReference>
<dbReference type="Gene3D" id="2.30.30.90">
    <property type="match status" value="1"/>
</dbReference>
<dbReference type="InterPro" id="IPR050536">
    <property type="entry name" value="DtxR_MntR_Metal-Reg"/>
</dbReference>
<dbReference type="InterPro" id="IPR008988">
    <property type="entry name" value="Transcriptional_repressor_C"/>
</dbReference>
<dbReference type="InterPro" id="IPR036390">
    <property type="entry name" value="WH_DNA-bd_sf"/>
</dbReference>
<dbReference type="EMBL" id="BAAAQK010000001">
    <property type="protein sequence ID" value="GAA1829310.1"/>
    <property type="molecule type" value="Genomic_DNA"/>
</dbReference>
<dbReference type="InterPro" id="IPR022689">
    <property type="entry name" value="Iron_dep_repressor"/>
</dbReference>
<dbReference type="Proteomes" id="UP001500449">
    <property type="component" value="Unassembled WGS sequence"/>
</dbReference>
<keyword evidence="1" id="KW-0408">Iron</keyword>
<dbReference type="PANTHER" id="PTHR33238:SF10">
    <property type="entry name" value="IRON-DEPENDENT REPRESSOR IDER"/>
    <property type="match status" value="1"/>
</dbReference>
<organism evidence="4 5">
    <name type="scientific">Pseudonocardia ailaonensis</name>
    <dbReference type="NCBI Taxonomy" id="367279"/>
    <lineage>
        <taxon>Bacteria</taxon>
        <taxon>Bacillati</taxon>
        <taxon>Actinomycetota</taxon>
        <taxon>Actinomycetes</taxon>
        <taxon>Pseudonocardiales</taxon>
        <taxon>Pseudonocardiaceae</taxon>
        <taxon>Pseudonocardia</taxon>
    </lineage>
</organism>
<evidence type="ECO:0000313" key="5">
    <source>
        <dbReference type="Proteomes" id="UP001500449"/>
    </source>
</evidence>
<dbReference type="InterPro" id="IPR001367">
    <property type="entry name" value="Fe_dep_repressor"/>
</dbReference>
<dbReference type="PANTHER" id="PTHR33238">
    <property type="entry name" value="IRON (METAL) DEPENDENT REPRESSOR, DTXR FAMILY"/>
    <property type="match status" value="1"/>
</dbReference>
<evidence type="ECO:0000259" key="3">
    <source>
        <dbReference type="SMART" id="SM00899"/>
    </source>
</evidence>
<dbReference type="SMART" id="SM00899">
    <property type="entry name" value="FeoA"/>
    <property type="match status" value="1"/>
</dbReference>
<dbReference type="SUPFAM" id="SSF47979">
    <property type="entry name" value="Iron-dependent repressor protein, dimerization domain"/>
    <property type="match status" value="1"/>
</dbReference>
<dbReference type="SUPFAM" id="SSF50037">
    <property type="entry name" value="C-terminal domain of transcriptional repressors"/>
    <property type="match status" value="1"/>
</dbReference>
<keyword evidence="5" id="KW-1185">Reference proteome</keyword>
<accession>A0ABN2MJB8</accession>
<evidence type="ECO:0000256" key="1">
    <source>
        <dbReference type="ARBA" id="ARBA00023004"/>
    </source>
</evidence>
<sequence length="270" mass="29574">MKEYSGQARRYLQVVYELAEDGERSTRAEIVHRTRRSYGTVGPAISELGRVGLLDLDDPRTVRLTADGLSVALATTRTHRVLECFLADVVGLDWALLHTEALRWQRVVSAQAEARISALLGDDPVSPFGSPIPTTDDIARGGDSGTLASIDLPLLSYTVDLRRRPTALRRLVQVPNGARLRITRVTEDLQSDPTLLRELSRTGLIPGRHLDGVRRRPDGTVEVSTADGAVVEIDQKAARGLRVEPEANRPGQHTGMLPTDLRQPIRSSVG</sequence>
<feature type="region of interest" description="Disordered" evidence="2">
    <location>
        <begin position="240"/>
        <end position="270"/>
    </location>
</feature>
<evidence type="ECO:0000256" key="2">
    <source>
        <dbReference type="SAM" id="MobiDB-lite"/>
    </source>
</evidence>
<dbReference type="RefSeq" id="WP_344411757.1">
    <property type="nucleotide sequence ID" value="NZ_BAAAQK010000001.1"/>
</dbReference>
<dbReference type="InterPro" id="IPR036421">
    <property type="entry name" value="Fe_dep_repressor_sf"/>
</dbReference>
<dbReference type="SUPFAM" id="SSF46785">
    <property type="entry name" value="Winged helix' DNA-binding domain"/>
    <property type="match status" value="1"/>
</dbReference>
<reference evidence="4 5" key="1">
    <citation type="journal article" date="2019" name="Int. J. Syst. Evol. Microbiol.">
        <title>The Global Catalogue of Microorganisms (GCM) 10K type strain sequencing project: providing services to taxonomists for standard genome sequencing and annotation.</title>
        <authorList>
            <consortium name="The Broad Institute Genomics Platform"/>
            <consortium name="The Broad Institute Genome Sequencing Center for Infectious Disease"/>
            <person name="Wu L."/>
            <person name="Ma J."/>
        </authorList>
    </citation>
    <scope>NUCLEOTIDE SEQUENCE [LARGE SCALE GENOMIC DNA]</scope>
    <source>
        <strain evidence="4 5">JCM 16009</strain>
    </source>
</reference>
<dbReference type="SMART" id="SM00529">
    <property type="entry name" value="HTH_DTXR"/>
    <property type="match status" value="1"/>
</dbReference>
<protein>
    <submittedName>
        <fullName evidence="4">Metal-dependent transcriptional regulator</fullName>
    </submittedName>
</protein>
<dbReference type="InterPro" id="IPR036388">
    <property type="entry name" value="WH-like_DNA-bd_sf"/>
</dbReference>
<evidence type="ECO:0000313" key="4">
    <source>
        <dbReference type="EMBL" id="GAA1829310.1"/>
    </source>
</evidence>
<dbReference type="InterPro" id="IPR038157">
    <property type="entry name" value="FeoA_core_dom"/>
</dbReference>
<dbReference type="InterPro" id="IPR007167">
    <property type="entry name" value="Fe-transptr_FeoA-like"/>
</dbReference>
<dbReference type="Gene3D" id="1.10.10.10">
    <property type="entry name" value="Winged helix-like DNA-binding domain superfamily/Winged helix DNA-binding domain"/>
    <property type="match status" value="1"/>
</dbReference>